<feature type="compositionally biased region" description="Pro residues" evidence="1">
    <location>
        <begin position="9"/>
        <end position="22"/>
    </location>
</feature>
<proteinExistence type="predicted"/>
<gene>
    <name evidence="2" type="ORF">PGLA2088_LOCUS7086</name>
</gene>
<feature type="region of interest" description="Disordered" evidence="1">
    <location>
        <begin position="1"/>
        <end position="209"/>
    </location>
</feature>
<accession>A0A813IDB4</accession>
<evidence type="ECO:0000256" key="1">
    <source>
        <dbReference type="SAM" id="MobiDB-lite"/>
    </source>
</evidence>
<organism evidence="2 3">
    <name type="scientific">Polarella glacialis</name>
    <name type="common">Dinoflagellate</name>
    <dbReference type="NCBI Taxonomy" id="89957"/>
    <lineage>
        <taxon>Eukaryota</taxon>
        <taxon>Sar</taxon>
        <taxon>Alveolata</taxon>
        <taxon>Dinophyceae</taxon>
        <taxon>Suessiales</taxon>
        <taxon>Suessiaceae</taxon>
        <taxon>Polarella</taxon>
    </lineage>
</organism>
<feature type="compositionally biased region" description="Pro residues" evidence="1">
    <location>
        <begin position="134"/>
        <end position="145"/>
    </location>
</feature>
<feature type="compositionally biased region" description="Low complexity" evidence="1">
    <location>
        <begin position="171"/>
        <end position="180"/>
    </location>
</feature>
<feature type="non-terminal residue" evidence="2">
    <location>
        <position position="209"/>
    </location>
</feature>
<dbReference type="AlphaFoldDB" id="A0A813IDB4"/>
<reference evidence="2" key="1">
    <citation type="submission" date="2021-02" db="EMBL/GenBank/DDBJ databases">
        <authorList>
            <person name="Dougan E. K."/>
            <person name="Rhodes N."/>
            <person name="Thang M."/>
            <person name="Chan C."/>
        </authorList>
    </citation>
    <scope>NUCLEOTIDE SEQUENCE</scope>
</reference>
<feature type="compositionally biased region" description="Polar residues" evidence="1">
    <location>
        <begin position="158"/>
        <end position="167"/>
    </location>
</feature>
<protein>
    <submittedName>
        <fullName evidence="2">Uncharacterized protein</fullName>
    </submittedName>
</protein>
<comment type="caution">
    <text evidence="2">The sequence shown here is derived from an EMBL/GenBank/DDBJ whole genome shotgun (WGS) entry which is preliminary data.</text>
</comment>
<dbReference type="EMBL" id="CAJNNW010007182">
    <property type="protein sequence ID" value="CAE8649037.1"/>
    <property type="molecule type" value="Genomic_DNA"/>
</dbReference>
<dbReference type="Proteomes" id="UP000626109">
    <property type="component" value="Unassembled WGS sequence"/>
</dbReference>
<name>A0A813IDB4_POLGL</name>
<evidence type="ECO:0000313" key="2">
    <source>
        <dbReference type="EMBL" id="CAE8649037.1"/>
    </source>
</evidence>
<sequence length="209" mass="21520">FYPPMRQEPAPPFSAPSVPPKPFLAGFFPPEATDMPSVPQWRPRENPERLLTGPPLRHQVQDTGGYQMDVGNPGSQQGFSNLPPPPDDVGIAGALLSWFQPSSAQECPGRPAPPMRTIAPPRAPGAAGTCPELPGRPAPPPPPRTLGPGQRRPAQGTLAPSGQQLLPSGTLGRPAPGTLAPGPPARTIAPGGGRQLCGPPASAGALLGR</sequence>
<evidence type="ECO:0000313" key="3">
    <source>
        <dbReference type="Proteomes" id="UP000626109"/>
    </source>
</evidence>